<keyword evidence="1" id="KW-0489">Methyltransferase</keyword>
<evidence type="ECO:0000313" key="7">
    <source>
        <dbReference type="EMBL" id="GFP39979.1"/>
    </source>
</evidence>
<dbReference type="SUPFAM" id="SSF53335">
    <property type="entry name" value="S-adenosyl-L-methionine-dependent methyltransferases"/>
    <property type="match status" value="1"/>
</dbReference>
<sequence length="236" mass="27521">MLLRKFHDPRQCVQERMVPTKKGGEYLFKIHLSLYDFAQPYTVNKIVLDAGCGYGYGSYYWASNGAKKVVGIDISDEAIQYAKKQYHLENLEYRIMNVTNLDFPDESFDVVCSIEVIEHLEEYERHLLEIRRVLRPGGILVLSTPNKKLTAGQNYYHYHEFEPLELYKLLEGYFKIESLEGMRHSILFRLVSKIAPYNVITLFKGTALYRKLISKYADLQKDNVEKSSTIIAVMRK</sequence>
<name>A0A6V8QII2_9ACTN</name>
<keyword evidence="2" id="KW-0808">Transferase</keyword>
<evidence type="ECO:0000259" key="4">
    <source>
        <dbReference type="Pfam" id="PF08241"/>
    </source>
</evidence>
<protein>
    <recommendedName>
        <fullName evidence="4">Methyltransferase type 11 domain-containing protein</fullName>
    </recommendedName>
</protein>
<reference evidence="8 9" key="1">
    <citation type="journal article" date="2020" name="Front. Microbiol.">
        <title>Single-cell genomics of novel Actinobacteria with the Wood-Ljungdahl pathway discovered in a serpentinizing system.</title>
        <authorList>
            <person name="Merino N."/>
            <person name="Kawai M."/>
            <person name="Boyd E.S."/>
            <person name="Colman D.R."/>
            <person name="McGlynn S.E."/>
            <person name="Nealson K.H."/>
            <person name="Kurokawa K."/>
            <person name="Hongoh Y."/>
        </authorList>
    </citation>
    <scope>NUCLEOTIDE SEQUENCE [LARGE SCALE GENOMIC DNA]</scope>
    <source>
        <strain evidence="5 10">S03</strain>
        <strain evidence="6 8">S44</strain>
        <strain evidence="7 9">S47</strain>
    </source>
</reference>
<proteinExistence type="predicted"/>
<evidence type="ECO:0000313" key="9">
    <source>
        <dbReference type="Proteomes" id="UP000569018"/>
    </source>
</evidence>
<dbReference type="RefSeq" id="WP_176231883.1">
    <property type="nucleotide sequence ID" value="NZ_BLRU01000066.1"/>
</dbReference>
<keyword evidence="3" id="KW-0949">S-adenosyl-L-methionine</keyword>
<gene>
    <name evidence="5" type="ORF">HKBW3S03_00861</name>
    <name evidence="6" type="ORF">HKBW3S44_01398</name>
    <name evidence="7" type="ORF">HKBW3S47_01676</name>
</gene>
<dbReference type="Proteomes" id="UP000574717">
    <property type="component" value="Unassembled WGS sequence"/>
</dbReference>
<feature type="domain" description="Methyltransferase type 11" evidence="4">
    <location>
        <begin position="48"/>
        <end position="142"/>
    </location>
</feature>
<dbReference type="PANTHER" id="PTHR43464:SF19">
    <property type="entry name" value="UBIQUINONE BIOSYNTHESIS O-METHYLTRANSFERASE, MITOCHONDRIAL"/>
    <property type="match status" value="1"/>
</dbReference>
<evidence type="ECO:0000313" key="8">
    <source>
        <dbReference type="Proteomes" id="UP000561271"/>
    </source>
</evidence>
<dbReference type="AlphaFoldDB" id="A0A6V8QII2"/>
<evidence type="ECO:0000256" key="2">
    <source>
        <dbReference type="ARBA" id="ARBA00022679"/>
    </source>
</evidence>
<dbReference type="Proteomes" id="UP000569018">
    <property type="component" value="Unassembled WGS sequence"/>
</dbReference>
<dbReference type="EMBL" id="BLRU01000066">
    <property type="protein sequence ID" value="GFP19356.1"/>
    <property type="molecule type" value="Genomic_DNA"/>
</dbReference>
<dbReference type="GO" id="GO:0008757">
    <property type="term" value="F:S-adenosylmethionine-dependent methyltransferase activity"/>
    <property type="evidence" value="ECO:0007669"/>
    <property type="project" value="InterPro"/>
</dbReference>
<dbReference type="GO" id="GO:0032259">
    <property type="term" value="P:methylation"/>
    <property type="evidence" value="ECO:0007669"/>
    <property type="project" value="UniProtKB-KW"/>
</dbReference>
<evidence type="ECO:0000256" key="3">
    <source>
        <dbReference type="ARBA" id="ARBA00022691"/>
    </source>
</evidence>
<dbReference type="EMBL" id="BLSD01000119">
    <property type="protein sequence ID" value="GFP39979.1"/>
    <property type="molecule type" value="Genomic_DNA"/>
</dbReference>
<dbReference type="InterPro" id="IPR013216">
    <property type="entry name" value="Methyltransf_11"/>
</dbReference>
<dbReference type="InterPro" id="IPR029063">
    <property type="entry name" value="SAM-dependent_MTases_sf"/>
</dbReference>
<dbReference type="Pfam" id="PF08241">
    <property type="entry name" value="Methyltransf_11"/>
    <property type="match status" value="1"/>
</dbReference>
<dbReference type="EMBL" id="BLSC01000145">
    <property type="protein sequence ID" value="GFP37721.1"/>
    <property type="molecule type" value="Genomic_DNA"/>
</dbReference>
<evidence type="ECO:0000313" key="10">
    <source>
        <dbReference type="Proteomes" id="UP000574717"/>
    </source>
</evidence>
<evidence type="ECO:0000256" key="1">
    <source>
        <dbReference type="ARBA" id="ARBA00022603"/>
    </source>
</evidence>
<comment type="caution">
    <text evidence="5">The sequence shown here is derived from an EMBL/GenBank/DDBJ whole genome shotgun (WGS) entry which is preliminary data.</text>
</comment>
<accession>A0A6V8QII2</accession>
<organism evidence="5 10">
    <name type="scientific">Candidatus Hakubella thermalkaliphila</name>
    <dbReference type="NCBI Taxonomy" id="2754717"/>
    <lineage>
        <taxon>Bacteria</taxon>
        <taxon>Bacillati</taxon>
        <taxon>Actinomycetota</taxon>
        <taxon>Actinomycetota incertae sedis</taxon>
        <taxon>Candidatus Hakubellales</taxon>
        <taxon>Candidatus Hakubellaceae</taxon>
        <taxon>Candidatus Hakubella</taxon>
    </lineage>
</organism>
<dbReference type="CDD" id="cd02440">
    <property type="entry name" value="AdoMet_MTases"/>
    <property type="match status" value="1"/>
</dbReference>
<evidence type="ECO:0000313" key="5">
    <source>
        <dbReference type="EMBL" id="GFP19356.1"/>
    </source>
</evidence>
<dbReference type="Proteomes" id="UP000561271">
    <property type="component" value="Unassembled WGS sequence"/>
</dbReference>
<dbReference type="PANTHER" id="PTHR43464">
    <property type="entry name" value="METHYLTRANSFERASE"/>
    <property type="match status" value="1"/>
</dbReference>
<dbReference type="Gene3D" id="3.40.50.150">
    <property type="entry name" value="Vaccinia Virus protein VP39"/>
    <property type="match status" value="1"/>
</dbReference>
<evidence type="ECO:0000313" key="6">
    <source>
        <dbReference type="EMBL" id="GFP37721.1"/>
    </source>
</evidence>